<evidence type="ECO:0000313" key="4">
    <source>
        <dbReference type="EMBL" id="KAF2235591.1"/>
    </source>
</evidence>
<accession>A0A6A6HCK6</accession>
<keyword evidence="2" id="KW-0521">NADP</keyword>
<dbReference type="InterPro" id="IPR008030">
    <property type="entry name" value="NmrA-like"/>
</dbReference>
<name>A0A6A6HCK6_VIRVR</name>
<dbReference type="Gene3D" id="3.40.50.720">
    <property type="entry name" value="NAD(P)-binding Rossmann-like Domain"/>
    <property type="match status" value="1"/>
</dbReference>
<dbReference type="Pfam" id="PF05368">
    <property type="entry name" value="NmrA"/>
    <property type="match status" value="1"/>
</dbReference>
<evidence type="ECO:0000256" key="2">
    <source>
        <dbReference type="ARBA" id="ARBA00022857"/>
    </source>
</evidence>
<dbReference type="Gene3D" id="3.90.25.10">
    <property type="entry name" value="UDP-galactose 4-epimerase, domain 1"/>
    <property type="match status" value="1"/>
</dbReference>
<gene>
    <name evidence="4" type="ORF">EV356DRAFT_483400</name>
</gene>
<reference evidence="4" key="1">
    <citation type="journal article" date="2020" name="Stud. Mycol.">
        <title>101 Dothideomycetes genomes: a test case for predicting lifestyles and emergence of pathogens.</title>
        <authorList>
            <person name="Haridas S."/>
            <person name="Albert R."/>
            <person name="Binder M."/>
            <person name="Bloem J."/>
            <person name="Labutti K."/>
            <person name="Salamov A."/>
            <person name="Andreopoulos B."/>
            <person name="Baker S."/>
            <person name="Barry K."/>
            <person name="Bills G."/>
            <person name="Bluhm B."/>
            <person name="Cannon C."/>
            <person name="Castanera R."/>
            <person name="Culley D."/>
            <person name="Daum C."/>
            <person name="Ezra D."/>
            <person name="Gonzalez J."/>
            <person name="Henrissat B."/>
            <person name="Kuo A."/>
            <person name="Liang C."/>
            <person name="Lipzen A."/>
            <person name="Lutzoni F."/>
            <person name="Magnuson J."/>
            <person name="Mondo S."/>
            <person name="Nolan M."/>
            <person name="Ohm R."/>
            <person name="Pangilinan J."/>
            <person name="Park H.-J."/>
            <person name="Ramirez L."/>
            <person name="Alfaro M."/>
            <person name="Sun H."/>
            <person name="Tritt A."/>
            <person name="Yoshinaga Y."/>
            <person name="Zwiers L.-H."/>
            <person name="Turgeon B."/>
            <person name="Goodwin S."/>
            <person name="Spatafora J."/>
            <person name="Crous P."/>
            <person name="Grigoriev I."/>
        </authorList>
    </citation>
    <scope>NUCLEOTIDE SEQUENCE</scope>
    <source>
        <strain evidence="4">Tuck. ex Michener</strain>
    </source>
</reference>
<protein>
    <submittedName>
        <fullName evidence="4">NAD(P)-binding protein</fullName>
    </submittedName>
</protein>
<dbReference type="InterPro" id="IPR036291">
    <property type="entry name" value="NAD(P)-bd_dom_sf"/>
</dbReference>
<keyword evidence="5" id="KW-1185">Reference proteome</keyword>
<dbReference type="PANTHER" id="PTHR42748:SF7">
    <property type="entry name" value="NMRA LIKE REDOX SENSOR 1-RELATED"/>
    <property type="match status" value="1"/>
</dbReference>
<dbReference type="OrthoDB" id="9997102at2759"/>
<evidence type="ECO:0000256" key="1">
    <source>
        <dbReference type="ARBA" id="ARBA00006328"/>
    </source>
</evidence>
<comment type="similarity">
    <text evidence="1">Belongs to the NmrA-type oxidoreductase family.</text>
</comment>
<evidence type="ECO:0000259" key="3">
    <source>
        <dbReference type="Pfam" id="PF05368"/>
    </source>
</evidence>
<dbReference type="EMBL" id="ML991790">
    <property type="protein sequence ID" value="KAF2235591.1"/>
    <property type="molecule type" value="Genomic_DNA"/>
</dbReference>
<evidence type="ECO:0000313" key="5">
    <source>
        <dbReference type="Proteomes" id="UP000800092"/>
    </source>
</evidence>
<dbReference type="GO" id="GO:0005634">
    <property type="term" value="C:nucleus"/>
    <property type="evidence" value="ECO:0007669"/>
    <property type="project" value="TreeGrafter"/>
</dbReference>
<organism evidence="4 5">
    <name type="scientific">Viridothelium virens</name>
    <name type="common">Speckled blister lichen</name>
    <name type="synonym">Trypethelium virens</name>
    <dbReference type="NCBI Taxonomy" id="1048519"/>
    <lineage>
        <taxon>Eukaryota</taxon>
        <taxon>Fungi</taxon>
        <taxon>Dikarya</taxon>
        <taxon>Ascomycota</taxon>
        <taxon>Pezizomycotina</taxon>
        <taxon>Dothideomycetes</taxon>
        <taxon>Dothideomycetes incertae sedis</taxon>
        <taxon>Trypetheliales</taxon>
        <taxon>Trypetheliaceae</taxon>
        <taxon>Viridothelium</taxon>
    </lineage>
</organism>
<dbReference type="InterPro" id="IPR051164">
    <property type="entry name" value="NmrA-like_oxidored"/>
</dbReference>
<proteinExistence type="inferred from homology"/>
<feature type="domain" description="NmrA-like" evidence="3">
    <location>
        <begin position="1"/>
        <end position="293"/>
    </location>
</feature>
<dbReference type="AlphaFoldDB" id="A0A6A6HCK6"/>
<dbReference type="Proteomes" id="UP000800092">
    <property type="component" value="Unassembled WGS sequence"/>
</dbReference>
<dbReference type="SUPFAM" id="SSF51735">
    <property type="entry name" value="NAD(P)-binding Rossmann-fold domains"/>
    <property type="match status" value="1"/>
</dbReference>
<dbReference type="PANTHER" id="PTHR42748">
    <property type="entry name" value="NITROGEN METABOLITE REPRESSION PROTEIN NMRA FAMILY MEMBER"/>
    <property type="match status" value="1"/>
</dbReference>
<sequence>MSKTFLITGATGKQGGGTVDALLASPEASDSTILAVTRNPHSPGAQKLASKAKNIKIVKGDFNNVPAMFDAAREANGGKAEYDGLFLVQVPKDFKGQTPEKEEQQGKAMVDEAIKRRVRHFVYSSVDRHGERSLQNPTPVPHFISKHNIETHLLEKAKDSNMTYTIIRPVAFLENLTPDFMGKMFATTWREALGEVPLQLVSTTDIGIIASKALLRPEEFRNRQMGLAGDDLNFNEANKIYKEKFGTELPTSYGFLANGFLWMVGEMNAMFKWFRDERYAANIEECKKINPDMMSFGDYLVKKFKT</sequence>